<reference evidence="7 8" key="1">
    <citation type="submission" date="2020-12" db="EMBL/GenBank/DDBJ databases">
        <title>Genome public.</title>
        <authorList>
            <person name="Sun Q."/>
        </authorList>
    </citation>
    <scope>NUCLEOTIDE SEQUENCE [LARGE SCALE GENOMIC DNA]</scope>
    <source>
        <strain evidence="7 8">CCM 8864</strain>
    </source>
</reference>
<dbReference type="InterPro" id="IPR001375">
    <property type="entry name" value="Peptidase_S9_cat"/>
</dbReference>
<organism evidence="7 8">
    <name type="scientific">Corynebacterium marambiense</name>
    <dbReference type="NCBI Taxonomy" id="2765364"/>
    <lineage>
        <taxon>Bacteria</taxon>
        <taxon>Bacillati</taxon>
        <taxon>Actinomycetota</taxon>
        <taxon>Actinomycetes</taxon>
        <taxon>Mycobacteriales</taxon>
        <taxon>Corynebacteriaceae</taxon>
        <taxon>Corynebacterium</taxon>
    </lineage>
</organism>
<evidence type="ECO:0000256" key="4">
    <source>
        <dbReference type="SAM" id="MobiDB-lite"/>
    </source>
</evidence>
<dbReference type="InterPro" id="IPR051167">
    <property type="entry name" value="Prolyl_oligopep/macrocyclase"/>
</dbReference>
<dbReference type="InterPro" id="IPR002470">
    <property type="entry name" value="Peptidase_S9A"/>
</dbReference>
<dbReference type="Proteomes" id="UP000625574">
    <property type="component" value="Unassembled WGS sequence"/>
</dbReference>
<keyword evidence="2" id="KW-0378">Hydrolase</keyword>
<dbReference type="PRINTS" id="PR00862">
    <property type="entry name" value="PROLIGOPTASE"/>
</dbReference>
<keyword evidence="3" id="KW-0720">Serine protease</keyword>
<evidence type="ECO:0000256" key="1">
    <source>
        <dbReference type="ARBA" id="ARBA00022670"/>
    </source>
</evidence>
<evidence type="ECO:0000259" key="5">
    <source>
        <dbReference type="Pfam" id="PF00326"/>
    </source>
</evidence>
<dbReference type="RefSeq" id="WP_198735041.1">
    <property type="nucleotide sequence ID" value="NZ_JAEIOT010000004.1"/>
</dbReference>
<gene>
    <name evidence="7" type="ORF">JDV76_01155</name>
</gene>
<dbReference type="SUPFAM" id="SSF53474">
    <property type="entry name" value="alpha/beta-Hydrolases"/>
    <property type="match status" value="1"/>
</dbReference>
<name>A0ABS0VW71_9CORY</name>
<feature type="domain" description="Peptidase S9A N-terminal" evidence="6">
    <location>
        <begin position="30"/>
        <end position="408"/>
    </location>
</feature>
<proteinExistence type="predicted"/>
<feature type="domain" description="Peptidase S9 prolyl oligopeptidase catalytic" evidence="5">
    <location>
        <begin position="493"/>
        <end position="697"/>
    </location>
</feature>
<evidence type="ECO:0000256" key="2">
    <source>
        <dbReference type="ARBA" id="ARBA00022801"/>
    </source>
</evidence>
<sequence length="710" mass="77574">MTIPATGPSPKPETFGEPDSAHPELETILSPEALAWAAEHTATTVALLDAPGSRLDRRELESRIREVLDTDDRIAFPNRRGEQVYNFWRDAEHTRGLWRRARLADYRSGSPDWEILLDLDALADAEDENWVWRGAHVRSPEHDRALIRLSRGGADAVVIREFDLVSGGFVTDRPFTVPEAKTTVSWIDRDTLFIGTDTGDGSLTTSGYPARVLRWHRGEPLTSAELYFSGPESDITSTGWADTTPGHERLFVRRTLDFYRHRTFVETDAGLQILEVPEDCEVSVHRGQLFVLPRTGFGGVPDGGLGVTDLVSYLAGDHTLECVFAPGPTTALVGLSVTRNHLILTVTDTVATVLFAAPLDAPVTRLTRLNLPGLSTVSVVDTAPLDDDQIWLAARSFTEPVELLWGDLSDGPGALELHTVYRAPEAFDADGLSTRQHHARSADGTLIPYFITGRFGGGADGSDIQPRPCLVYAYGGFEVSLLPGYLGSTGIGWLERDRLFVQANLRGGGEFGPAWHSGATGTDRLRVHEDHEAVLMDLVERGYTTPEQLAVWGGSNGGLVTAVALTRYPERFGAAVVQVPLTDMLRYHRMSAGASWTAEYGDPDDPEFREVLKQYSPLHNVTPRAQRTYPPALVTTSTRDDRVHPAHARLFAAALTDAGQPVDYYENTEGGHGGAADSAQRARLSSVIFAWLDRQVGHVPPGAVSSAHDD</sequence>
<dbReference type="EMBL" id="JAEIOT010000004">
    <property type="protein sequence ID" value="MBI8999592.1"/>
    <property type="molecule type" value="Genomic_DNA"/>
</dbReference>
<dbReference type="PANTHER" id="PTHR42881:SF13">
    <property type="entry name" value="PROLYL ENDOPEPTIDASE"/>
    <property type="match status" value="1"/>
</dbReference>
<evidence type="ECO:0000313" key="7">
    <source>
        <dbReference type="EMBL" id="MBI8999592.1"/>
    </source>
</evidence>
<keyword evidence="8" id="KW-1185">Reference proteome</keyword>
<feature type="region of interest" description="Disordered" evidence="4">
    <location>
        <begin position="1"/>
        <end position="22"/>
    </location>
</feature>
<evidence type="ECO:0000313" key="8">
    <source>
        <dbReference type="Proteomes" id="UP000625574"/>
    </source>
</evidence>
<dbReference type="Pfam" id="PF02897">
    <property type="entry name" value="Peptidase_S9_N"/>
    <property type="match status" value="1"/>
</dbReference>
<dbReference type="Pfam" id="PF00326">
    <property type="entry name" value="Peptidase_S9"/>
    <property type="match status" value="1"/>
</dbReference>
<dbReference type="PANTHER" id="PTHR42881">
    <property type="entry name" value="PROLYL ENDOPEPTIDASE"/>
    <property type="match status" value="1"/>
</dbReference>
<dbReference type="InterPro" id="IPR023302">
    <property type="entry name" value="Pept_S9A_N"/>
</dbReference>
<accession>A0ABS0VW71</accession>
<protein>
    <submittedName>
        <fullName evidence="7">S9 family peptidase</fullName>
    </submittedName>
</protein>
<evidence type="ECO:0000259" key="6">
    <source>
        <dbReference type="Pfam" id="PF02897"/>
    </source>
</evidence>
<dbReference type="Gene3D" id="3.40.50.1820">
    <property type="entry name" value="alpha/beta hydrolase"/>
    <property type="match status" value="1"/>
</dbReference>
<comment type="caution">
    <text evidence="7">The sequence shown here is derived from an EMBL/GenBank/DDBJ whole genome shotgun (WGS) entry which is preliminary data.</text>
</comment>
<dbReference type="Gene3D" id="2.130.10.120">
    <property type="entry name" value="Prolyl oligopeptidase, N-terminal domain"/>
    <property type="match status" value="1"/>
</dbReference>
<evidence type="ECO:0000256" key="3">
    <source>
        <dbReference type="ARBA" id="ARBA00022825"/>
    </source>
</evidence>
<dbReference type="SUPFAM" id="SSF50993">
    <property type="entry name" value="Peptidase/esterase 'gauge' domain"/>
    <property type="match status" value="1"/>
</dbReference>
<dbReference type="InterPro" id="IPR029058">
    <property type="entry name" value="AB_hydrolase_fold"/>
</dbReference>
<keyword evidence="1" id="KW-0645">Protease</keyword>